<dbReference type="InParanoid" id="A0A2P6N3B2"/>
<reference evidence="2 3" key="1">
    <citation type="journal article" date="2018" name="Genome Biol. Evol.">
        <title>Multiple Roots of Fruiting Body Formation in Amoebozoa.</title>
        <authorList>
            <person name="Hillmann F."/>
            <person name="Forbes G."/>
            <person name="Novohradska S."/>
            <person name="Ferling I."/>
            <person name="Riege K."/>
            <person name="Groth M."/>
            <person name="Westermann M."/>
            <person name="Marz M."/>
            <person name="Spaller T."/>
            <person name="Winckler T."/>
            <person name="Schaap P."/>
            <person name="Glockner G."/>
        </authorList>
    </citation>
    <scope>NUCLEOTIDE SEQUENCE [LARGE SCALE GENOMIC DNA]</scope>
    <source>
        <strain evidence="2 3">Jena</strain>
    </source>
</reference>
<comment type="caution">
    <text evidence="2">The sequence shown here is derived from an EMBL/GenBank/DDBJ whole genome shotgun (WGS) entry which is preliminary data.</text>
</comment>
<dbReference type="Proteomes" id="UP000241769">
    <property type="component" value="Unassembled WGS sequence"/>
</dbReference>
<dbReference type="AlphaFoldDB" id="A0A2P6N3B2"/>
<dbReference type="EMBL" id="MDYQ01000222">
    <property type="protein sequence ID" value="PRP78448.1"/>
    <property type="molecule type" value="Genomic_DNA"/>
</dbReference>
<evidence type="ECO:0000313" key="3">
    <source>
        <dbReference type="Proteomes" id="UP000241769"/>
    </source>
</evidence>
<feature type="chain" id="PRO_5015140296" evidence="1">
    <location>
        <begin position="19"/>
        <end position="503"/>
    </location>
</feature>
<gene>
    <name evidence="2" type="ORF">PROFUN_13681</name>
</gene>
<evidence type="ECO:0000313" key="2">
    <source>
        <dbReference type="EMBL" id="PRP78448.1"/>
    </source>
</evidence>
<proteinExistence type="predicted"/>
<organism evidence="2 3">
    <name type="scientific">Planoprotostelium fungivorum</name>
    <dbReference type="NCBI Taxonomy" id="1890364"/>
    <lineage>
        <taxon>Eukaryota</taxon>
        <taxon>Amoebozoa</taxon>
        <taxon>Evosea</taxon>
        <taxon>Variosea</taxon>
        <taxon>Cavosteliida</taxon>
        <taxon>Cavosteliaceae</taxon>
        <taxon>Planoprotostelium</taxon>
    </lineage>
</organism>
<name>A0A2P6N3B2_9EUKA</name>
<accession>A0A2P6N3B2</accession>
<keyword evidence="3" id="KW-1185">Reference proteome</keyword>
<protein>
    <submittedName>
        <fullName evidence="2">Uncharacterized protein</fullName>
    </submittedName>
</protein>
<keyword evidence="1" id="KW-0732">Signal</keyword>
<sequence length="503" mass="55678">MRAILSLLALFCLTSVKSLNVTLRDYTVTDDNSLLCGTDLNNNLVVFSATNDLIVQNLTADSSSSIISGDGQWIVVIQNETINFYIRQAQRWTLFTSTPLLFNHRSLSSIFFDKTGSRLVLVTGEETYFYSKSSTSKDYTLWSQRTIDRQASSFNGDLSTAFELINSSLFVSTVDWANQKMIESTEIGESKQGGEFLAVNSAGTAFTFADHQSHLYRKISNGWTRQNIGDTLDVYGFSGDDQFLFRLSSGRQLSRYLVGDLTRAYLPQQVLPSNIPNRHGPWHVHSNYDGSQVIYDHIGVVDEDDGISPTQLTIPFTLHQAGEICLNDTWCQSDLKCGPGHYCHQLNRRAQPDTYTALFKEYLWVQLNFESPAQVTCNVAGSNPIGVQGSVSNVYNNTRVQVVYHNSTGLSRVVEAGYLKAAANFVHVEPLQTESRTIEFWLSCVCVDDYVSSVSPTKLSLELPAATSSTSSDIHTAPPTHSESSAAVIGITTTLVVCLSMMM</sequence>
<evidence type="ECO:0000256" key="1">
    <source>
        <dbReference type="SAM" id="SignalP"/>
    </source>
</evidence>
<feature type="signal peptide" evidence="1">
    <location>
        <begin position="1"/>
        <end position="18"/>
    </location>
</feature>